<dbReference type="InterPro" id="IPR001387">
    <property type="entry name" value="Cro/C1-type_HTH"/>
</dbReference>
<dbReference type="Gene3D" id="1.10.260.40">
    <property type="entry name" value="lambda repressor-like DNA-binding domains"/>
    <property type="match status" value="1"/>
</dbReference>
<keyword evidence="3" id="KW-1185">Reference proteome</keyword>
<gene>
    <name evidence="2" type="primary">gp C</name>
    <name evidence="2" type="ORF">HMPREF0758_1727</name>
</gene>
<dbReference type="SUPFAM" id="SSF51306">
    <property type="entry name" value="LexA/Signal peptidase"/>
    <property type="match status" value="1"/>
</dbReference>
<comment type="caution">
    <text evidence="2">The sequence shown here is derived from an EMBL/GenBank/DDBJ whole genome shotgun (WGS) entry which is preliminary data.</text>
</comment>
<dbReference type="InterPro" id="IPR036286">
    <property type="entry name" value="LexA/Signal_pep-like_sf"/>
</dbReference>
<dbReference type="SUPFAM" id="SSF47413">
    <property type="entry name" value="lambda repressor-like DNA-binding domains"/>
    <property type="match status" value="1"/>
</dbReference>
<proteinExistence type="predicted"/>
<dbReference type="InterPro" id="IPR010982">
    <property type="entry name" value="Lambda_DNA-bd_dom_sf"/>
</dbReference>
<dbReference type="HOGENOM" id="CLU_089308_0_0_6"/>
<dbReference type="Proteomes" id="UP000005723">
    <property type="component" value="Unassembled WGS sequence"/>
</dbReference>
<dbReference type="AlphaFoldDB" id="D4E0M7"/>
<sequence>MFYRLQDITIVIHCSDIEGRVVMTFKSRLKKAMEEGGFTQAALAKETGMAQSMIWKLVSGNANGTSKLVILSKALGVRPEWLGEGSGPMREGDKNEHHRIGSGPIFGVEIYDGDIRTNTWITVPGLAKSDSCKAYHMTEDTGCSEVPAGTYIVVDSAEEAGNNDLVYATTGKKSSVYRFVRGGVEDFLSVDDSRVPLIPANSVDIKGVIVFLLRGLKNKPPRTSTNNFPLKLLAYNPYPLPAKCTVHSYSAFSFIFPQISKTFKSLCDIFSD</sequence>
<dbReference type="PROSITE" id="PS50943">
    <property type="entry name" value="HTH_CROC1"/>
    <property type="match status" value="1"/>
</dbReference>
<evidence type="ECO:0000313" key="3">
    <source>
        <dbReference type="Proteomes" id="UP000005723"/>
    </source>
</evidence>
<dbReference type="STRING" id="667129.HMPREF0758_1727"/>
<keyword evidence="2" id="KW-0238">DNA-binding</keyword>
<dbReference type="EMBL" id="ADBY01000029">
    <property type="protein sequence ID" value="EFE96676.1"/>
    <property type="molecule type" value="Genomic_DNA"/>
</dbReference>
<feature type="domain" description="HTH cro/C1-type" evidence="1">
    <location>
        <begin position="29"/>
        <end position="82"/>
    </location>
</feature>
<accession>D4E0M7</accession>
<evidence type="ECO:0000259" key="1">
    <source>
        <dbReference type="PROSITE" id="PS50943"/>
    </source>
</evidence>
<reference evidence="2 3" key="1">
    <citation type="submission" date="2010-01" db="EMBL/GenBank/DDBJ databases">
        <authorList>
            <person name="Muzny D."/>
            <person name="Qin X."/>
            <person name="Deng J."/>
            <person name="Jiang H."/>
            <person name="Liu Y."/>
            <person name="Qu J."/>
            <person name="Song X.-Z."/>
            <person name="Zhang L."/>
            <person name="Thornton R."/>
            <person name="Coyle M."/>
            <person name="Francisco L."/>
            <person name="Jackson L."/>
            <person name="Javaid M."/>
            <person name="Korchina V."/>
            <person name="Kovar C."/>
            <person name="Mata R."/>
            <person name="Mathew T."/>
            <person name="Ngo R."/>
            <person name="Nguyen L."/>
            <person name="Nguyen N."/>
            <person name="Okwuonu G."/>
            <person name="Ongeri F."/>
            <person name="Pham C."/>
            <person name="Simmons D."/>
            <person name="Wilczek-Boney K."/>
            <person name="Hale W."/>
            <person name="Jakkamsetti A."/>
            <person name="Pham P."/>
            <person name="Ruth R."/>
            <person name="San Lucas F."/>
            <person name="Warren J."/>
            <person name="Zhang J."/>
            <person name="Zhao Z."/>
            <person name="Zhou C."/>
            <person name="Zhu D."/>
            <person name="Lee S."/>
            <person name="Bess C."/>
            <person name="Blankenburg K."/>
            <person name="Forbes L."/>
            <person name="Fu Q."/>
            <person name="Gubbala S."/>
            <person name="Hirani K."/>
            <person name="Jayaseelan J.C."/>
            <person name="Lara F."/>
            <person name="Munidasa M."/>
            <person name="Palculict T."/>
            <person name="Patil S."/>
            <person name="Pu L.-L."/>
            <person name="Saada N."/>
            <person name="Tang L."/>
            <person name="Weissenberger G."/>
            <person name="Zhu Y."/>
            <person name="Hemphill L."/>
            <person name="Shang Y."/>
            <person name="Youmans B."/>
            <person name="Ayvaz T."/>
            <person name="Ross M."/>
            <person name="Santibanez J."/>
            <person name="Aqrawi P."/>
            <person name="Gross S."/>
            <person name="Joshi V."/>
            <person name="Fowler G."/>
            <person name="Nazareth L."/>
            <person name="Reid J."/>
            <person name="Worley K."/>
            <person name="Petrosino J."/>
            <person name="Highlander S."/>
            <person name="Gibbs R."/>
        </authorList>
    </citation>
    <scope>NUCLEOTIDE SEQUENCE [LARGE SCALE GENOMIC DNA]</scope>
    <source>
        <strain evidence="2 3">DSM 4582</strain>
    </source>
</reference>
<dbReference type="GO" id="GO:0003677">
    <property type="term" value="F:DNA binding"/>
    <property type="evidence" value="ECO:0007669"/>
    <property type="project" value="UniProtKB-KW"/>
</dbReference>
<dbReference type="SMART" id="SM00530">
    <property type="entry name" value="HTH_XRE"/>
    <property type="match status" value="1"/>
</dbReference>
<organism evidence="2 3">
    <name type="scientific">Serratia odorifera DSM 4582</name>
    <dbReference type="NCBI Taxonomy" id="667129"/>
    <lineage>
        <taxon>Bacteria</taxon>
        <taxon>Pseudomonadati</taxon>
        <taxon>Pseudomonadota</taxon>
        <taxon>Gammaproteobacteria</taxon>
        <taxon>Enterobacterales</taxon>
        <taxon>Yersiniaceae</taxon>
        <taxon>Serratia</taxon>
    </lineage>
</organism>
<dbReference type="CDD" id="cd00093">
    <property type="entry name" value="HTH_XRE"/>
    <property type="match status" value="1"/>
</dbReference>
<protein>
    <submittedName>
        <fullName evidence="2">DNA-binding helix-turn-helix protein</fullName>
    </submittedName>
</protein>
<name>D4E0M7_SEROD</name>
<dbReference type="Pfam" id="PF01381">
    <property type="entry name" value="HTH_3"/>
    <property type="match status" value="1"/>
</dbReference>
<evidence type="ECO:0000313" key="2">
    <source>
        <dbReference type="EMBL" id="EFE96676.1"/>
    </source>
</evidence>